<evidence type="ECO:0000313" key="3">
    <source>
        <dbReference type="EMBL" id="KAF2815456.1"/>
    </source>
</evidence>
<evidence type="ECO:0000313" key="4">
    <source>
        <dbReference type="Proteomes" id="UP000504636"/>
    </source>
</evidence>
<dbReference type="RefSeq" id="XP_033582420.1">
    <property type="nucleotide sequence ID" value="XM_033725049.1"/>
</dbReference>
<dbReference type="EMBL" id="MU003694">
    <property type="protein sequence ID" value="KAF2815456.1"/>
    <property type="molecule type" value="Genomic_DNA"/>
</dbReference>
<dbReference type="Gene3D" id="3.40.50.300">
    <property type="entry name" value="P-loop containing nucleotide triphosphate hydrolases"/>
    <property type="match status" value="1"/>
</dbReference>
<dbReference type="SUPFAM" id="SSF52540">
    <property type="entry name" value="P-loop containing nucleoside triphosphate hydrolases"/>
    <property type="match status" value="1"/>
</dbReference>
<evidence type="ECO:0000259" key="2">
    <source>
        <dbReference type="Pfam" id="PF24883"/>
    </source>
</evidence>
<sequence length="236" mass="26683">MSSSDESDFVILANNDLTDYNDAGYLPQKPETLAAIEAWLAPTKYLSENSEYRKHLNSHLDGTGHWFQSSNPYQKWHDSSTVGALWVKAVAGAGKSVLAASTAAKLARDEKVPVLFFFFRQIVALNHEPKYLVRDWLAQLLPHSPWLQSKLKTYVKDSAEIETISLDEMWRHICDALSCMPRAYCIADALDEMDHNNETFLDKLICLGQQKPGNIKVLLTSRPVPRIEILLRSHVS</sequence>
<evidence type="ECO:0000256" key="1">
    <source>
        <dbReference type="ARBA" id="ARBA00022737"/>
    </source>
</evidence>
<evidence type="ECO:0000313" key="5">
    <source>
        <dbReference type="RefSeq" id="XP_033582420.1"/>
    </source>
</evidence>
<reference evidence="5" key="2">
    <citation type="submission" date="2020-04" db="EMBL/GenBank/DDBJ databases">
        <authorList>
            <consortium name="NCBI Genome Project"/>
        </authorList>
    </citation>
    <scope>NUCLEOTIDE SEQUENCE</scope>
    <source>
        <strain evidence="5">CBS 304.34</strain>
    </source>
</reference>
<dbReference type="InterPro" id="IPR056884">
    <property type="entry name" value="NPHP3-like_N"/>
</dbReference>
<dbReference type="Pfam" id="PF24883">
    <property type="entry name" value="NPHP3_N"/>
    <property type="match status" value="1"/>
</dbReference>
<name>A0A6A6Z2X4_9PEZI</name>
<organism evidence="3">
    <name type="scientific">Mytilinidion resinicola</name>
    <dbReference type="NCBI Taxonomy" id="574789"/>
    <lineage>
        <taxon>Eukaryota</taxon>
        <taxon>Fungi</taxon>
        <taxon>Dikarya</taxon>
        <taxon>Ascomycota</taxon>
        <taxon>Pezizomycotina</taxon>
        <taxon>Dothideomycetes</taxon>
        <taxon>Pleosporomycetidae</taxon>
        <taxon>Mytilinidiales</taxon>
        <taxon>Mytilinidiaceae</taxon>
        <taxon>Mytilinidion</taxon>
    </lineage>
</organism>
<protein>
    <recommendedName>
        <fullName evidence="2">Nephrocystin 3-like N-terminal domain-containing protein</fullName>
    </recommendedName>
</protein>
<dbReference type="AlphaFoldDB" id="A0A6A6Z2X4"/>
<proteinExistence type="predicted"/>
<reference evidence="3 5" key="1">
    <citation type="journal article" date="2020" name="Stud. Mycol.">
        <title>101 Dothideomycetes genomes: a test case for predicting lifestyles and emergence of pathogens.</title>
        <authorList>
            <person name="Haridas S."/>
            <person name="Albert R."/>
            <person name="Binder M."/>
            <person name="Bloem J."/>
            <person name="Labutti K."/>
            <person name="Salamov A."/>
            <person name="Andreopoulos B."/>
            <person name="Baker S."/>
            <person name="Barry K."/>
            <person name="Bills G."/>
            <person name="Bluhm B."/>
            <person name="Cannon C."/>
            <person name="Castanera R."/>
            <person name="Culley D."/>
            <person name="Daum C."/>
            <person name="Ezra D."/>
            <person name="Gonzalez J."/>
            <person name="Henrissat B."/>
            <person name="Kuo A."/>
            <person name="Liang C."/>
            <person name="Lipzen A."/>
            <person name="Lutzoni F."/>
            <person name="Magnuson J."/>
            <person name="Mondo S."/>
            <person name="Nolan M."/>
            <person name="Ohm R."/>
            <person name="Pangilinan J."/>
            <person name="Park H.-J."/>
            <person name="Ramirez L."/>
            <person name="Alfaro M."/>
            <person name="Sun H."/>
            <person name="Tritt A."/>
            <person name="Yoshinaga Y."/>
            <person name="Zwiers L.-H."/>
            <person name="Turgeon B."/>
            <person name="Goodwin S."/>
            <person name="Spatafora J."/>
            <person name="Crous P."/>
            <person name="Grigoriev I."/>
        </authorList>
    </citation>
    <scope>NUCLEOTIDE SEQUENCE</scope>
    <source>
        <strain evidence="3 5">CBS 304.34</strain>
    </source>
</reference>
<dbReference type="GeneID" id="54465942"/>
<dbReference type="OrthoDB" id="21416at2759"/>
<accession>A0A6A6Z2X4</accession>
<keyword evidence="1" id="KW-0677">Repeat</keyword>
<reference evidence="5" key="3">
    <citation type="submission" date="2025-04" db="UniProtKB">
        <authorList>
            <consortium name="RefSeq"/>
        </authorList>
    </citation>
    <scope>IDENTIFICATION</scope>
    <source>
        <strain evidence="5">CBS 304.34</strain>
    </source>
</reference>
<keyword evidence="4" id="KW-1185">Reference proteome</keyword>
<gene>
    <name evidence="3 5" type="ORF">BDZ99DRAFT_516176</name>
</gene>
<feature type="domain" description="Nephrocystin 3-like N-terminal" evidence="2">
    <location>
        <begin position="62"/>
        <end position="222"/>
    </location>
</feature>
<dbReference type="PANTHER" id="PTHR10039">
    <property type="entry name" value="AMELOGENIN"/>
    <property type="match status" value="1"/>
</dbReference>
<dbReference type="Proteomes" id="UP000504636">
    <property type="component" value="Unplaced"/>
</dbReference>
<dbReference type="InterPro" id="IPR027417">
    <property type="entry name" value="P-loop_NTPase"/>
</dbReference>